<name>A0A381X3U0_9ZZZZ</name>
<dbReference type="AlphaFoldDB" id="A0A381X3U0"/>
<reference evidence="1" key="1">
    <citation type="submission" date="2018-05" db="EMBL/GenBank/DDBJ databases">
        <authorList>
            <person name="Lanie J.A."/>
            <person name="Ng W.-L."/>
            <person name="Kazmierczak K.M."/>
            <person name="Andrzejewski T.M."/>
            <person name="Davidsen T.M."/>
            <person name="Wayne K.J."/>
            <person name="Tettelin H."/>
            <person name="Glass J.I."/>
            <person name="Rusch D."/>
            <person name="Podicherti R."/>
            <person name="Tsui H.-C.T."/>
            <person name="Winkler M.E."/>
        </authorList>
    </citation>
    <scope>NUCLEOTIDE SEQUENCE</scope>
</reference>
<evidence type="ECO:0000313" key="1">
    <source>
        <dbReference type="EMBL" id="SVA59404.1"/>
    </source>
</evidence>
<protein>
    <submittedName>
        <fullName evidence="1">Uncharacterized protein</fullName>
    </submittedName>
</protein>
<dbReference type="EMBL" id="UINC01013810">
    <property type="protein sequence ID" value="SVA59404.1"/>
    <property type="molecule type" value="Genomic_DNA"/>
</dbReference>
<gene>
    <name evidence="1" type="ORF">METZ01_LOCUS112258</name>
</gene>
<feature type="non-terminal residue" evidence="1">
    <location>
        <position position="33"/>
    </location>
</feature>
<organism evidence="1">
    <name type="scientific">marine metagenome</name>
    <dbReference type="NCBI Taxonomy" id="408172"/>
    <lineage>
        <taxon>unclassified sequences</taxon>
        <taxon>metagenomes</taxon>
        <taxon>ecological metagenomes</taxon>
    </lineage>
</organism>
<proteinExistence type="predicted"/>
<sequence length="33" mass="3552">ATVTACPLRVNSVVNRQMLVSIPPTSRLLVTKS</sequence>
<feature type="non-terminal residue" evidence="1">
    <location>
        <position position="1"/>
    </location>
</feature>
<accession>A0A381X3U0</accession>